<keyword evidence="1" id="KW-0732">Signal</keyword>
<reference evidence="2 3" key="1">
    <citation type="submission" date="2017-06" db="EMBL/GenBank/DDBJ databases">
        <authorList>
            <consortium name="Pathogen Informatics"/>
        </authorList>
    </citation>
    <scope>NUCLEOTIDE SEQUENCE [LARGE SCALE GENOMIC DNA]</scope>
    <source>
        <strain evidence="2 3">NCTC12149</strain>
    </source>
</reference>
<proteinExistence type="predicted"/>
<evidence type="ECO:0008006" key="4">
    <source>
        <dbReference type="Google" id="ProtNLM"/>
    </source>
</evidence>
<dbReference type="Proteomes" id="UP000215355">
    <property type="component" value="Chromosome 1"/>
</dbReference>
<feature type="chain" id="PRO_5042482137" description="DUF4270 domain-containing protein" evidence="1">
    <location>
        <begin position="18"/>
        <end position="453"/>
    </location>
</feature>
<gene>
    <name evidence="2" type="ORF">SAMEA4412673_00344</name>
</gene>
<dbReference type="InterPro" id="IPR025366">
    <property type="entry name" value="DUF4270"/>
</dbReference>
<dbReference type="EMBL" id="LT906468">
    <property type="protein sequence ID" value="SNV38548.1"/>
    <property type="molecule type" value="Genomic_DNA"/>
</dbReference>
<dbReference type="AlphaFoldDB" id="A0AAJ4X8C6"/>
<name>A0AAJ4X8C6_9SPHI</name>
<dbReference type="KEGG" id="smiz:4412673_00344"/>
<evidence type="ECO:0000256" key="1">
    <source>
        <dbReference type="SAM" id="SignalP"/>
    </source>
</evidence>
<organism evidence="2 3">
    <name type="scientific">Sphingobacterium mizutaii</name>
    <dbReference type="NCBI Taxonomy" id="1010"/>
    <lineage>
        <taxon>Bacteria</taxon>
        <taxon>Pseudomonadati</taxon>
        <taxon>Bacteroidota</taxon>
        <taxon>Sphingobacteriia</taxon>
        <taxon>Sphingobacteriales</taxon>
        <taxon>Sphingobacteriaceae</taxon>
        <taxon>Sphingobacterium</taxon>
    </lineage>
</organism>
<sequence length="453" mass="49288">MIKQLRIILFATLGLSAALFTVSCDKDMSISLDNDNLDNLNVTSDDTLSATVSTLQMPYIPTSGSGVVLVGKINQPITGSLKSTSYFRLNPTGITNEIPTNAKFDSLNLVMVPSYWRIAYGDTTKMQTISAHRLTQSLETKTLENSSSGIPNPFYITGPAIFGSQKFNYAADALGSVTFRPKKTKRDTLSIRLNDALGAEFFNKIKASDIAFNSASNFQEYFKGLSLVPAESNTAIVGFSDTLQVKVNYSYLGTDGFKKTGSKVLNMTEKAFQYNQFDKNVQGTAFEGLSSTKAIASTSTSGVAYFQGGSGVVTEIKFPALKDFLSQPGVAINKAELEIELETPHTGLMPAVPNPMLMIADSRAPISFVSIPFGRDPQYATYLVGDNAGKKGRYLFNLIQYIKSATEPHSEEKSLFLTLSPTAGLGFTPYTSVIATERNKPKVKLNIVYTKFK</sequence>
<evidence type="ECO:0000313" key="3">
    <source>
        <dbReference type="Proteomes" id="UP000215355"/>
    </source>
</evidence>
<dbReference type="Pfam" id="PF14092">
    <property type="entry name" value="DUF4270"/>
    <property type="match status" value="1"/>
</dbReference>
<dbReference type="RefSeq" id="WP_093101178.1">
    <property type="nucleotide sequence ID" value="NZ_FNGK01000011.1"/>
</dbReference>
<evidence type="ECO:0000313" key="2">
    <source>
        <dbReference type="EMBL" id="SNV38548.1"/>
    </source>
</evidence>
<dbReference type="PROSITE" id="PS51257">
    <property type="entry name" value="PROKAR_LIPOPROTEIN"/>
    <property type="match status" value="1"/>
</dbReference>
<protein>
    <recommendedName>
        <fullName evidence="4">DUF4270 domain-containing protein</fullName>
    </recommendedName>
</protein>
<accession>A0AAJ4X8C6</accession>
<feature type="signal peptide" evidence="1">
    <location>
        <begin position="1"/>
        <end position="17"/>
    </location>
</feature>